<dbReference type="CDD" id="cd16325">
    <property type="entry name" value="LolA"/>
    <property type="match status" value="1"/>
</dbReference>
<reference evidence="4" key="1">
    <citation type="journal article" date="2019" name="Int. J. Syst. Evol. Microbiol.">
        <title>The Global Catalogue of Microorganisms (GCM) 10K type strain sequencing project: providing services to taxonomists for standard genome sequencing and annotation.</title>
        <authorList>
            <consortium name="The Broad Institute Genomics Platform"/>
            <consortium name="The Broad Institute Genome Sequencing Center for Infectious Disease"/>
            <person name="Wu L."/>
            <person name="Ma J."/>
        </authorList>
    </citation>
    <scope>NUCLEOTIDE SEQUENCE [LARGE SCALE GENOMIC DNA]</scope>
    <source>
        <strain evidence="4">KCTC 23701</strain>
    </source>
</reference>
<dbReference type="EMBL" id="BMYO01000011">
    <property type="protein sequence ID" value="GHD69025.1"/>
    <property type="molecule type" value="Genomic_DNA"/>
</dbReference>
<feature type="chain" id="PRO_5045045195" evidence="2">
    <location>
        <begin position="22"/>
        <end position="201"/>
    </location>
</feature>
<keyword evidence="4" id="KW-1185">Reference proteome</keyword>
<sequence>MLKKLLALMLLPALIPVMAHADLLQDVQKRLVDAPVIRGEFVQERQLVGVKKTLTASGHFVVEKKRGVVWHTVKPFDQRLQVARDEIVQKDGKETLMKLTADKEPVVRTVGGVLFSLFSGDLSGLAKHFDVKGDARGARWSLVLSPKDAGMAKLIGNLKLAGDKSIEQVEMNAASGDVTRIRMSKVTTSTQMSAEDEADFD</sequence>
<dbReference type="InterPro" id="IPR029046">
    <property type="entry name" value="LolA/LolB/LppX"/>
</dbReference>
<name>A0ABQ3H7Z6_9NEIS</name>
<accession>A0ABQ3H7Z6</accession>
<proteinExistence type="predicted"/>
<dbReference type="Pfam" id="PF19574">
    <property type="entry name" value="LolA_3"/>
    <property type="match status" value="1"/>
</dbReference>
<feature type="signal peptide" evidence="2">
    <location>
        <begin position="1"/>
        <end position="21"/>
    </location>
</feature>
<dbReference type="Proteomes" id="UP000604737">
    <property type="component" value="Unassembled WGS sequence"/>
</dbReference>
<gene>
    <name evidence="3" type="ORF">GCM10007350_35120</name>
</gene>
<dbReference type="PANTHER" id="PTHR35869">
    <property type="entry name" value="OUTER-MEMBRANE LIPOPROTEIN CARRIER PROTEIN"/>
    <property type="match status" value="1"/>
</dbReference>
<dbReference type="RefSeq" id="WP_189462264.1">
    <property type="nucleotide sequence ID" value="NZ_BMYO01000011.1"/>
</dbReference>
<protein>
    <submittedName>
        <fullName evidence="3">Outer-membrane lipoprotein carrier protein</fullName>
    </submittedName>
</protein>
<keyword evidence="3" id="KW-0449">Lipoprotein</keyword>
<keyword evidence="1 2" id="KW-0732">Signal</keyword>
<dbReference type="InterPro" id="IPR004564">
    <property type="entry name" value="OM_lipoprot_carrier_LolA-like"/>
</dbReference>
<dbReference type="PANTHER" id="PTHR35869:SF1">
    <property type="entry name" value="OUTER-MEMBRANE LIPOPROTEIN CARRIER PROTEIN"/>
    <property type="match status" value="1"/>
</dbReference>
<evidence type="ECO:0000256" key="2">
    <source>
        <dbReference type="SAM" id="SignalP"/>
    </source>
</evidence>
<evidence type="ECO:0000256" key="1">
    <source>
        <dbReference type="ARBA" id="ARBA00022729"/>
    </source>
</evidence>
<comment type="caution">
    <text evidence="3">The sequence shown here is derived from an EMBL/GenBank/DDBJ whole genome shotgun (WGS) entry which is preliminary data.</text>
</comment>
<organism evidence="3 4">
    <name type="scientific">Jeongeupia chitinilytica</name>
    <dbReference type="NCBI Taxonomy" id="1041641"/>
    <lineage>
        <taxon>Bacteria</taxon>
        <taxon>Pseudomonadati</taxon>
        <taxon>Pseudomonadota</taxon>
        <taxon>Betaproteobacteria</taxon>
        <taxon>Neisseriales</taxon>
        <taxon>Chitinibacteraceae</taxon>
        <taxon>Jeongeupia</taxon>
    </lineage>
</organism>
<evidence type="ECO:0000313" key="3">
    <source>
        <dbReference type="EMBL" id="GHD69025.1"/>
    </source>
</evidence>
<evidence type="ECO:0000313" key="4">
    <source>
        <dbReference type="Proteomes" id="UP000604737"/>
    </source>
</evidence>
<dbReference type="Gene3D" id="2.50.20.10">
    <property type="entry name" value="Lipoprotein localisation LolA/LolB/LppX"/>
    <property type="match status" value="1"/>
</dbReference>
<dbReference type="SUPFAM" id="SSF89392">
    <property type="entry name" value="Prokaryotic lipoproteins and lipoprotein localization factors"/>
    <property type="match status" value="1"/>
</dbReference>